<dbReference type="RefSeq" id="WP_061835758.1">
    <property type="nucleotide sequence ID" value="NZ_LUKE01000003.1"/>
</dbReference>
<accession>A0A150WJJ8</accession>
<dbReference type="EMBL" id="LUKE01000003">
    <property type="protein sequence ID" value="KYG63864.1"/>
    <property type="molecule type" value="Genomic_DNA"/>
</dbReference>
<evidence type="ECO:0000313" key="2">
    <source>
        <dbReference type="EMBL" id="KYG63864.1"/>
    </source>
</evidence>
<name>A0A150WJJ8_BDEBC</name>
<sequence length="321" mass="35579">MKNIKISRISKAISLFIVLSALAALAATTSNILYQKKGVSEFIFQDDPGGNGRTIEKLINDFDVRRHYIASTGDEELYLISSKKKITDFFDAEGVDGHITWEVRRGERFETKLWGKTEQATELNVHWAYPMMVTGLQGCCAELTGYRMYDLRDGKFLMSFNDFSYDGTTITQPYSLSIPNSNLSPRFIGVTSQDSKRDRDFAPPPAGKEAAALIMYANENLKQKVQVDMTVAPGYGISVMEVKLEADPAAPNSDKIELRDREATLWNIDGSNNPAEVQGVQLKIVLNAGEGDKTLIIPVKNDQLDLSKASLPIGVSINAQR</sequence>
<gene>
    <name evidence="2" type="ORF">AZI86_13680</name>
</gene>
<keyword evidence="1" id="KW-0732">Signal</keyword>
<keyword evidence="3" id="KW-1185">Reference proteome</keyword>
<dbReference type="AlphaFoldDB" id="A0A150WJJ8"/>
<dbReference type="Proteomes" id="UP000075320">
    <property type="component" value="Unassembled WGS sequence"/>
</dbReference>
<protein>
    <submittedName>
        <fullName evidence="2">Uncharacterized protein</fullName>
    </submittedName>
</protein>
<dbReference type="OrthoDB" id="5289771at2"/>
<organism evidence="2 3">
    <name type="scientific">Bdellovibrio bacteriovorus</name>
    <dbReference type="NCBI Taxonomy" id="959"/>
    <lineage>
        <taxon>Bacteria</taxon>
        <taxon>Pseudomonadati</taxon>
        <taxon>Bdellovibrionota</taxon>
        <taxon>Bdellovibrionia</taxon>
        <taxon>Bdellovibrionales</taxon>
        <taxon>Pseudobdellovibrionaceae</taxon>
        <taxon>Bdellovibrio</taxon>
    </lineage>
</organism>
<reference evidence="2 3" key="1">
    <citation type="submission" date="2016-03" db="EMBL/GenBank/DDBJ databases">
        <authorList>
            <person name="Ploux O."/>
        </authorList>
    </citation>
    <scope>NUCLEOTIDE SEQUENCE [LARGE SCALE GENOMIC DNA]</scope>
    <source>
        <strain evidence="2 3">R0</strain>
    </source>
</reference>
<evidence type="ECO:0000256" key="1">
    <source>
        <dbReference type="SAM" id="SignalP"/>
    </source>
</evidence>
<evidence type="ECO:0000313" key="3">
    <source>
        <dbReference type="Proteomes" id="UP000075320"/>
    </source>
</evidence>
<proteinExistence type="predicted"/>
<feature type="signal peptide" evidence="1">
    <location>
        <begin position="1"/>
        <end position="26"/>
    </location>
</feature>
<feature type="chain" id="PRO_5007572709" evidence="1">
    <location>
        <begin position="27"/>
        <end position="321"/>
    </location>
</feature>
<comment type="caution">
    <text evidence="2">The sequence shown here is derived from an EMBL/GenBank/DDBJ whole genome shotgun (WGS) entry which is preliminary data.</text>
</comment>